<protein>
    <submittedName>
        <fullName evidence="5">GNAT family N-acetyltransferase</fullName>
    </submittedName>
</protein>
<comment type="similarity">
    <text evidence="1">Belongs to the acetyltransferase family.</text>
</comment>
<dbReference type="AlphaFoldDB" id="A0A6L3ZGX8"/>
<dbReference type="InterPro" id="IPR000182">
    <property type="entry name" value="GNAT_dom"/>
</dbReference>
<dbReference type="FunFam" id="3.40.630.30:FF:000064">
    <property type="entry name" value="GNAT family acetyltransferase"/>
    <property type="match status" value="1"/>
</dbReference>
<reference evidence="5 6" key="1">
    <citation type="submission" date="2019-10" db="EMBL/GenBank/DDBJ databases">
        <title>Genome sequence of Phaeocystidibacter marisrubri JCM30614 (type strain).</title>
        <authorList>
            <person name="Bowman J.P."/>
        </authorList>
    </citation>
    <scope>NUCLEOTIDE SEQUENCE [LARGE SCALE GENOMIC DNA]</scope>
    <source>
        <strain evidence="5 6">JCM 30614</strain>
    </source>
</reference>
<dbReference type="Proteomes" id="UP000484164">
    <property type="component" value="Unassembled WGS sequence"/>
</dbReference>
<sequence>MEPKRIELRKAELGDLTDVHYLIQQLAIFEKEPDAVEISIEDLQRHYSESRFEVFLAAIDGKTVGMALFYERYSTWKGPFIHLEDLFVIPEFRGRGIGRMLLEWVIFESDRRGARRLGWEVLDWNTPAVKFYESMGAVIEKSWWQCRMYKSEIESFDYRFIEEIKEVES</sequence>
<dbReference type="PANTHER" id="PTHR10545">
    <property type="entry name" value="DIAMINE N-ACETYLTRANSFERASE"/>
    <property type="match status" value="1"/>
</dbReference>
<keyword evidence="6" id="KW-1185">Reference proteome</keyword>
<evidence type="ECO:0000256" key="3">
    <source>
        <dbReference type="ARBA" id="ARBA00023315"/>
    </source>
</evidence>
<evidence type="ECO:0000313" key="6">
    <source>
        <dbReference type="Proteomes" id="UP000484164"/>
    </source>
</evidence>
<gene>
    <name evidence="5" type="ORF">F8C82_01435</name>
</gene>
<name>A0A6L3ZGX8_9FLAO</name>
<evidence type="ECO:0000256" key="1">
    <source>
        <dbReference type="ARBA" id="ARBA00008694"/>
    </source>
</evidence>
<dbReference type="Pfam" id="PF00583">
    <property type="entry name" value="Acetyltransf_1"/>
    <property type="match status" value="1"/>
</dbReference>
<dbReference type="PANTHER" id="PTHR10545:SF29">
    <property type="entry name" value="GH14572P-RELATED"/>
    <property type="match status" value="1"/>
</dbReference>
<dbReference type="OrthoDB" id="9805924at2"/>
<comment type="caution">
    <text evidence="5">The sequence shown here is derived from an EMBL/GenBank/DDBJ whole genome shotgun (WGS) entry which is preliminary data.</text>
</comment>
<dbReference type="PROSITE" id="PS51186">
    <property type="entry name" value="GNAT"/>
    <property type="match status" value="1"/>
</dbReference>
<evidence type="ECO:0000256" key="2">
    <source>
        <dbReference type="ARBA" id="ARBA00022679"/>
    </source>
</evidence>
<dbReference type="InterPro" id="IPR016181">
    <property type="entry name" value="Acyl_CoA_acyltransferase"/>
</dbReference>
<accession>A0A6L3ZGX8</accession>
<feature type="domain" description="N-acetyltransferase" evidence="4">
    <location>
        <begin position="6"/>
        <end position="168"/>
    </location>
</feature>
<proteinExistence type="inferred from homology"/>
<keyword evidence="2 5" id="KW-0808">Transferase</keyword>
<keyword evidence="3" id="KW-0012">Acyltransferase</keyword>
<organism evidence="5 6">
    <name type="scientific">Phaeocystidibacter marisrubri</name>
    <dbReference type="NCBI Taxonomy" id="1577780"/>
    <lineage>
        <taxon>Bacteria</taxon>
        <taxon>Pseudomonadati</taxon>
        <taxon>Bacteroidota</taxon>
        <taxon>Flavobacteriia</taxon>
        <taxon>Flavobacteriales</taxon>
        <taxon>Phaeocystidibacteraceae</taxon>
        <taxon>Phaeocystidibacter</taxon>
    </lineage>
</organism>
<dbReference type="EMBL" id="WBVQ01000001">
    <property type="protein sequence ID" value="KAB2817087.1"/>
    <property type="molecule type" value="Genomic_DNA"/>
</dbReference>
<dbReference type="CDD" id="cd04301">
    <property type="entry name" value="NAT_SF"/>
    <property type="match status" value="1"/>
</dbReference>
<evidence type="ECO:0000313" key="5">
    <source>
        <dbReference type="EMBL" id="KAB2817087.1"/>
    </source>
</evidence>
<evidence type="ECO:0000259" key="4">
    <source>
        <dbReference type="PROSITE" id="PS51186"/>
    </source>
</evidence>
<dbReference type="GO" id="GO:0008080">
    <property type="term" value="F:N-acetyltransferase activity"/>
    <property type="evidence" value="ECO:0007669"/>
    <property type="project" value="TreeGrafter"/>
</dbReference>
<dbReference type="InterPro" id="IPR051016">
    <property type="entry name" value="Diverse_Substrate_AcTransf"/>
</dbReference>
<dbReference type="Gene3D" id="3.40.630.30">
    <property type="match status" value="1"/>
</dbReference>
<dbReference type="SUPFAM" id="SSF55729">
    <property type="entry name" value="Acyl-CoA N-acyltransferases (Nat)"/>
    <property type="match status" value="1"/>
</dbReference>
<dbReference type="RefSeq" id="WP_151691658.1">
    <property type="nucleotide sequence ID" value="NZ_BMGX01000002.1"/>
</dbReference>